<organism evidence="1 2">
    <name type="scientific">Auriscalpium vulgare</name>
    <dbReference type="NCBI Taxonomy" id="40419"/>
    <lineage>
        <taxon>Eukaryota</taxon>
        <taxon>Fungi</taxon>
        <taxon>Dikarya</taxon>
        <taxon>Basidiomycota</taxon>
        <taxon>Agaricomycotina</taxon>
        <taxon>Agaricomycetes</taxon>
        <taxon>Russulales</taxon>
        <taxon>Auriscalpiaceae</taxon>
        <taxon>Auriscalpium</taxon>
    </lineage>
</organism>
<accession>A0ACB8SBC8</accession>
<dbReference type="EMBL" id="MU275840">
    <property type="protein sequence ID" value="KAI0053493.1"/>
    <property type="molecule type" value="Genomic_DNA"/>
</dbReference>
<evidence type="ECO:0000313" key="2">
    <source>
        <dbReference type="Proteomes" id="UP000814033"/>
    </source>
</evidence>
<comment type="caution">
    <text evidence="1">The sequence shown here is derived from an EMBL/GenBank/DDBJ whole genome shotgun (WGS) entry which is preliminary data.</text>
</comment>
<dbReference type="Proteomes" id="UP000814033">
    <property type="component" value="Unassembled WGS sequence"/>
</dbReference>
<keyword evidence="2" id="KW-1185">Reference proteome</keyword>
<reference evidence="1" key="1">
    <citation type="submission" date="2021-02" db="EMBL/GenBank/DDBJ databases">
        <authorList>
            <consortium name="DOE Joint Genome Institute"/>
            <person name="Ahrendt S."/>
            <person name="Looney B.P."/>
            <person name="Miyauchi S."/>
            <person name="Morin E."/>
            <person name="Drula E."/>
            <person name="Courty P.E."/>
            <person name="Chicoki N."/>
            <person name="Fauchery L."/>
            <person name="Kohler A."/>
            <person name="Kuo A."/>
            <person name="Labutti K."/>
            <person name="Pangilinan J."/>
            <person name="Lipzen A."/>
            <person name="Riley R."/>
            <person name="Andreopoulos W."/>
            <person name="He G."/>
            <person name="Johnson J."/>
            <person name="Barry K.W."/>
            <person name="Grigoriev I.V."/>
            <person name="Nagy L."/>
            <person name="Hibbett D."/>
            <person name="Henrissat B."/>
            <person name="Matheny P.B."/>
            <person name="Labbe J."/>
            <person name="Martin F."/>
        </authorList>
    </citation>
    <scope>NUCLEOTIDE SEQUENCE</scope>
    <source>
        <strain evidence="1">FP105234-sp</strain>
    </source>
</reference>
<sequence>MDSFIILEELSSSPLDSTMPLPFSDGQEKPSGAPIDSQHDSSGGAIVWACVVV</sequence>
<name>A0ACB8SBC8_9AGAM</name>
<proteinExistence type="predicted"/>
<evidence type="ECO:0000313" key="1">
    <source>
        <dbReference type="EMBL" id="KAI0053493.1"/>
    </source>
</evidence>
<protein>
    <submittedName>
        <fullName evidence="1">Uncharacterized protein</fullName>
    </submittedName>
</protein>
<gene>
    <name evidence="1" type="ORF">FA95DRAFT_1552556</name>
</gene>
<reference evidence="1" key="2">
    <citation type="journal article" date="2022" name="New Phytol.">
        <title>Evolutionary transition to the ectomycorrhizal habit in the genomes of a hyperdiverse lineage of mushroom-forming fungi.</title>
        <authorList>
            <person name="Looney B."/>
            <person name="Miyauchi S."/>
            <person name="Morin E."/>
            <person name="Drula E."/>
            <person name="Courty P.E."/>
            <person name="Kohler A."/>
            <person name="Kuo A."/>
            <person name="LaButti K."/>
            <person name="Pangilinan J."/>
            <person name="Lipzen A."/>
            <person name="Riley R."/>
            <person name="Andreopoulos W."/>
            <person name="He G."/>
            <person name="Johnson J."/>
            <person name="Nolan M."/>
            <person name="Tritt A."/>
            <person name="Barry K.W."/>
            <person name="Grigoriev I.V."/>
            <person name="Nagy L.G."/>
            <person name="Hibbett D."/>
            <person name="Henrissat B."/>
            <person name="Matheny P.B."/>
            <person name="Labbe J."/>
            <person name="Martin F.M."/>
        </authorList>
    </citation>
    <scope>NUCLEOTIDE SEQUENCE</scope>
    <source>
        <strain evidence="1">FP105234-sp</strain>
    </source>
</reference>